<name>A0A0G4I1Y9_9ALVE</name>
<dbReference type="VEuPathDB" id="CryptoDB:Cvel_10266"/>
<feature type="region of interest" description="Disordered" evidence="1">
    <location>
        <begin position="1336"/>
        <end position="1366"/>
    </location>
</feature>
<feature type="compositionally biased region" description="Low complexity" evidence="1">
    <location>
        <begin position="130"/>
        <end position="141"/>
    </location>
</feature>
<feature type="region of interest" description="Disordered" evidence="1">
    <location>
        <begin position="1384"/>
        <end position="1405"/>
    </location>
</feature>
<feature type="compositionally biased region" description="Acidic residues" evidence="1">
    <location>
        <begin position="853"/>
        <end position="865"/>
    </location>
</feature>
<feature type="compositionally biased region" description="Polar residues" evidence="1">
    <location>
        <begin position="2344"/>
        <end position="2354"/>
    </location>
</feature>
<evidence type="ECO:0000313" key="2">
    <source>
        <dbReference type="EMBL" id="CEM50914.1"/>
    </source>
</evidence>
<feature type="region of interest" description="Disordered" evidence="1">
    <location>
        <begin position="1895"/>
        <end position="1931"/>
    </location>
</feature>
<feature type="region of interest" description="Disordered" evidence="1">
    <location>
        <begin position="1606"/>
        <end position="1732"/>
    </location>
</feature>
<sequence>MMHHSLLSSPVPGGGEKVSRASALNGSVSHPPGMQSVIQRLLTEGNEVDDKTKYGKFVYSPTIYMQTPKKESVKPSTTYRMRAPSTEEDTPAPPGCLPSLSLHLRAEAQPSKLKGDLQRLTFSDDDKSDSSFPSPAASDIDQVLFPAKTAKDDEGTEQGAKEARRRRRWKARERRRRKAKEREAKAKKSPPPLGEEDDGTLPPVPPLGKSTQMFSGINRKSFVLSKSQKIAREIQGPPPAAARDLPEVEAQLGDIGSMLIAKKGAVADIFMDLANWNPEASVTWRAFMAYMVQEITYLPAVDSVVTLHRFGTCIKFWKPNAARVPELYRSVQPVVWKDVNAEETEIFILSFAVDSPTNARYMVALLSTPGAVVFERFTSSDKKYKKKGGDWRQVQEVRFAELQVKVWFCTAEKKFMTANSAGLISFWTLPIVDSFGWPITADIFIPPPPPTKEPRQASNTTGIPDGTLDKVVGVLGVEKPKETGLPQCEAQITSCVDIGSHLFATGSLDKTVAVWDSGSLNRIATYKAHEFAVLAMTYLPKFSMLVVVGCSKSLGGPPLRASTLLLIPSHKRLLAVDFRISVFEAPDDITRYIGTGDEPPPQQVGEGTVDREGYLPGPDGNQELRALMPAEDPESSIDRKTWMWSAIDGRTGLLCAVCSFASFSFRRGQHSRIGRTTFRLTEEWAQDYVTCSCIFEERSMIILGHRSGRVQFLKLRSGAMLGMIPPRGEEGTVIRLQKQQKESSSIPEDLFFSRPHTPFSVDSETRADRDGTPEEGEKGRGGKGGAGALKKRQNKGSGCVFFPFDLPAHIAFAKVVPGRTPQIALGTSRGRLLILRQLKVQRGSTDLFGDGENPFDDEDNEDDQGDAGAGESPDSLECTYDFRHPRKEALSAIACSDERRQTAVGAQDGSILVKWLSFSEQHRLVVWYACGSVIVWDLGAPILTERINAKQLYFLPRLSNPFFHFGGGLEHCAWESNNDLCELDDLEARLDYTHQRNPLLQRRQHPYFAWKTQQQQEAQGEGPSVGATAVGKAGEAATILEPPKMPGEAVEAGGVSPATAGGGDGHATAERHLRELVEKRSVMARAKFAGHYQNVQLEPTCMLMFSKSKFVPVPRGSVPDNLLAKLGESPSLPPPLPNVASAVSPLLPPPSGGSPGLPAASSPPAIPAPNRRQSMVARRMSVLGGARGPTTQFPLEPVVPYTHDVDDPATLNIHATDAETAARVTKELEGLQGDPEDLDWMPAFQEDVNVQLIDDRTSDEQKLKKDLELRTRFFFSKLTPVPTTQRFVPAFLWEQYKATQPLDCDFHRLKARARVKTHTSIVDLFDSAKQLLTMRKRRAEREEREKQEREREALNNQRKAPNFFNDANSTFAPKKSLIRSHTKNVGGSTLTLPKKTAGGAQAGEPRTSVVSIMSQMSPVKNLLNAELADMQSERLDILKGKSGQDPEIDEEEEAATIDASKGLGAQWEQVDSMAEESAVDGWDCVDVTAASLVFVADRWGWVHCVDLSASIDKWRLQQKARDTWEKTSQALTNTAVRLRRQSGAGQQSLPLPPVGVSEGPPGSVRGGMQVGVSQPSAVMAVYSPMASSNPVSPTAAALAALQTLQQETQGGGGRPAESAHLPPASPTAPFSEKSGKRFLKKAQSERSVVLAASVSKPRLRGMPDFGPGREDRDKESTAKGKALAGEKEEKSKDGDNQVGETSGQRAAMVKRQKSSRFWRSPTKAEFEDKMGKREDSRSTTAFFNDWEDAPDEDLEPMILFSFRAHSTAIVSLTETQHPPGLVTCDTKGHVKVWSCGGVLWSHLAPNKYSPGATANEVLHPLTFSHRAIVWPPPQVLVRQLTLSRKAGELKAKMYAHLLKGREGFQKIYQKFNCTTTRFQATRSFAASEASVGVRIADPSADGGGGGVPPHMQTQTGTGMDDETPAGASSSAGVQLVVNDSEGATTLNDNENQSPALPPLPARQSGDLPLPATATSGKRIRIDLGEDGIVESERGGRAERDNAKGGEGTMTPSGGPGSSVQSPSGPGAFLSFESGDVPSMETLKIPSPNANEGALKGLSAYAQSYARAQFPIDDEEWESERRLLVAAMKTDGNFALTEDEDSDDAEEKKKKKVGVTLEDKKELDRLIADHAFSKQSLKGSEMRKVTSKWLASDVKSEVPYHPLMRGSAKFNERLGLPVRNDRHPAHKRGTFEVLDLPKNPAVVPTRGSSAVPSVGGPQVDDGAVSLTEDRDSVAAAAEATRRLLKAQSEPRLLGQARALAEWLTMETRKKYGLGANTRAGAEGAQGAGGGKRVSLEGALSAKRFDQEINKRLLGLQVARSGDAAAKLARSMSQRSGVSRAGKKPQNATGRQQKIETIQLSPSFRNTIKIATPTTTLPPV</sequence>
<feature type="compositionally biased region" description="Polar residues" evidence="1">
    <location>
        <begin position="1943"/>
        <end position="1954"/>
    </location>
</feature>
<feature type="compositionally biased region" description="Basic and acidic residues" evidence="1">
    <location>
        <begin position="1722"/>
        <end position="1732"/>
    </location>
</feature>
<feature type="region of interest" description="Disordered" evidence="1">
    <location>
        <begin position="738"/>
        <end position="790"/>
    </location>
</feature>
<feature type="region of interest" description="Disordered" evidence="1">
    <location>
        <begin position="66"/>
        <end position="205"/>
    </location>
</feature>
<dbReference type="InterPro" id="IPR036322">
    <property type="entry name" value="WD40_repeat_dom_sf"/>
</dbReference>
<feature type="compositionally biased region" description="Basic and acidic residues" evidence="1">
    <location>
        <begin position="1339"/>
        <end position="1353"/>
    </location>
</feature>
<proteinExistence type="predicted"/>
<dbReference type="InterPro" id="IPR001680">
    <property type="entry name" value="WD40_rpt"/>
</dbReference>
<feature type="compositionally biased region" description="Basic and acidic residues" evidence="1">
    <location>
        <begin position="763"/>
        <end position="780"/>
    </location>
</feature>
<accession>A0A0G4I1Y9</accession>
<feature type="compositionally biased region" description="Basic and acidic residues" evidence="1">
    <location>
        <begin position="1990"/>
        <end position="2003"/>
    </location>
</feature>
<evidence type="ECO:0000256" key="1">
    <source>
        <dbReference type="SAM" id="MobiDB-lite"/>
    </source>
</evidence>
<dbReference type="InterPro" id="IPR015943">
    <property type="entry name" value="WD40/YVTN_repeat-like_dom_sf"/>
</dbReference>
<reference evidence="2" key="1">
    <citation type="submission" date="2014-11" db="EMBL/GenBank/DDBJ databases">
        <authorList>
            <person name="Otto D Thomas"/>
            <person name="Naeem Raeece"/>
        </authorList>
    </citation>
    <scope>NUCLEOTIDE SEQUENCE</scope>
</reference>
<feature type="compositionally biased region" description="Basic and acidic residues" evidence="1">
    <location>
        <begin position="1667"/>
        <end position="1695"/>
    </location>
</feature>
<dbReference type="Pfam" id="PF00400">
    <property type="entry name" value="WD40"/>
    <property type="match status" value="1"/>
</dbReference>
<dbReference type="Gene3D" id="2.130.10.10">
    <property type="entry name" value="YVTN repeat-like/Quinoprotein amine dehydrogenase"/>
    <property type="match status" value="1"/>
</dbReference>
<feature type="region of interest" description="Disordered" evidence="1">
    <location>
        <begin position="591"/>
        <end position="615"/>
    </location>
</feature>
<feature type="compositionally biased region" description="Low complexity" evidence="1">
    <location>
        <begin position="2008"/>
        <end position="2026"/>
    </location>
</feature>
<feature type="compositionally biased region" description="Polar residues" evidence="1">
    <location>
        <begin position="1354"/>
        <end position="1366"/>
    </location>
</feature>
<feature type="region of interest" description="Disordered" evidence="1">
    <location>
        <begin position="1943"/>
        <end position="2033"/>
    </location>
</feature>
<feature type="compositionally biased region" description="Low complexity" evidence="1">
    <location>
        <begin position="1554"/>
        <end position="1563"/>
    </location>
</feature>
<dbReference type="SUPFAM" id="SSF50978">
    <property type="entry name" value="WD40 repeat-like"/>
    <property type="match status" value="1"/>
</dbReference>
<feature type="compositionally biased region" description="Basic and acidic residues" evidence="1">
    <location>
        <begin position="113"/>
        <end position="129"/>
    </location>
</feature>
<feature type="region of interest" description="Disordered" evidence="1">
    <location>
        <begin position="1"/>
        <end position="32"/>
    </location>
</feature>
<dbReference type="SMART" id="SM00320">
    <property type="entry name" value="WD40"/>
    <property type="match status" value="4"/>
</dbReference>
<protein>
    <submittedName>
        <fullName evidence="2">Uncharacterized protein</fullName>
    </submittedName>
</protein>
<feature type="region of interest" description="Disordered" evidence="1">
    <location>
        <begin position="1143"/>
        <end position="1169"/>
    </location>
</feature>
<feature type="region of interest" description="Disordered" evidence="1">
    <location>
        <begin position="1012"/>
        <end position="1067"/>
    </location>
</feature>
<feature type="region of interest" description="Disordered" evidence="1">
    <location>
        <begin position="1541"/>
        <end position="1565"/>
    </location>
</feature>
<dbReference type="EMBL" id="CDMZ01004787">
    <property type="protein sequence ID" value="CEM50914.1"/>
    <property type="molecule type" value="Genomic_DNA"/>
</dbReference>
<dbReference type="SUPFAM" id="SSF101908">
    <property type="entry name" value="Putative isomerase YbhE"/>
    <property type="match status" value="1"/>
</dbReference>
<gene>
    <name evidence="2" type="ORF">Cvel_10266</name>
</gene>
<feature type="region of interest" description="Disordered" evidence="1">
    <location>
        <begin position="845"/>
        <end position="873"/>
    </location>
</feature>
<feature type="region of interest" description="Disordered" evidence="1">
    <location>
        <begin position="2328"/>
        <end position="2354"/>
    </location>
</feature>
<organism evidence="2">
    <name type="scientific">Chromera velia CCMP2878</name>
    <dbReference type="NCBI Taxonomy" id="1169474"/>
    <lineage>
        <taxon>Eukaryota</taxon>
        <taxon>Sar</taxon>
        <taxon>Alveolata</taxon>
        <taxon>Colpodellida</taxon>
        <taxon>Chromeraceae</taxon>
        <taxon>Chromera</taxon>
    </lineage>
</organism>
<feature type="compositionally biased region" description="Basic residues" evidence="1">
    <location>
        <begin position="163"/>
        <end position="179"/>
    </location>
</feature>